<protein>
    <submittedName>
        <fullName evidence="1">Uncharacterized protein</fullName>
    </submittedName>
</protein>
<evidence type="ECO:0000313" key="2">
    <source>
        <dbReference type="Proteomes" id="UP000054549"/>
    </source>
</evidence>
<dbReference type="Gene3D" id="3.40.1010.10">
    <property type="entry name" value="Cobalt-precorrin-4 Transmethylase, Domain 1"/>
    <property type="match status" value="1"/>
</dbReference>
<name>A0A0C2TES4_AMAMK</name>
<dbReference type="InterPro" id="IPR014777">
    <property type="entry name" value="4pyrrole_Mease_sub1"/>
</dbReference>
<sequence length="78" mass="8523">MGGLVLGSRLEAHLDCPRQGLKGMSHAPCTSSSGLCDESDITVRGITAIRRCFRVYLEVYTSIRWSSNPVVPQTTRPS</sequence>
<dbReference type="GO" id="GO:0008168">
    <property type="term" value="F:methyltransferase activity"/>
    <property type="evidence" value="ECO:0007669"/>
    <property type="project" value="InterPro"/>
</dbReference>
<evidence type="ECO:0000313" key="1">
    <source>
        <dbReference type="EMBL" id="KIL65349.1"/>
    </source>
</evidence>
<keyword evidence="2" id="KW-1185">Reference proteome</keyword>
<dbReference type="Proteomes" id="UP000054549">
    <property type="component" value="Unassembled WGS sequence"/>
</dbReference>
<dbReference type="AlphaFoldDB" id="A0A0C2TES4"/>
<dbReference type="HOGENOM" id="CLU_2621516_0_0_1"/>
<organism evidence="1 2">
    <name type="scientific">Amanita muscaria (strain Koide BX008)</name>
    <dbReference type="NCBI Taxonomy" id="946122"/>
    <lineage>
        <taxon>Eukaryota</taxon>
        <taxon>Fungi</taxon>
        <taxon>Dikarya</taxon>
        <taxon>Basidiomycota</taxon>
        <taxon>Agaricomycotina</taxon>
        <taxon>Agaricomycetes</taxon>
        <taxon>Agaricomycetidae</taxon>
        <taxon>Agaricales</taxon>
        <taxon>Pluteineae</taxon>
        <taxon>Amanitaceae</taxon>
        <taxon>Amanita</taxon>
    </lineage>
</organism>
<accession>A0A0C2TES4</accession>
<gene>
    <name evidence="1" type="ORF">M378DRAFT_162295</name>
</gene>
<reference evidence="1 2" key="1">
    <citation type="submission" date="2014-04" db="EMBL/GenBank/DDBJ databases">
        <title>Evolutionary Origins and Diversification of the Mycorrhizal Mutualists.</title>
        <authorList>
            <consortium name="DOE Joint Genome Institute"/>
            <consortium name="Mycorrhizal Genomics Consortium"/>
            <person name="Kohler A."/>
            <person name="Kuo A."/>
            <person name="Nagy L.G."/>
            <person name="Floudas D."/>
            <person name="Copeland A."/>
            <person name="Barry K.W."/>
            <person name="Cichocki N."/>
            <person name="Veneault-Fourrey C."/>
            <person name="LaButti K."/>
            <person name="Lindquist E.A."/>
            <person name="Lipzen A."/>
            <person name="Lundell T."/>
            <person name="Morin E."/>
            <person name="Murat C."/>
            <person name="Riley R."/>
            <person name="Ohm R."/>
            <person name="Sun H."/>
            <person name="Tunlid A."/>
            <person name="Henrissat B."/>
            <person name="Grigoriev I.V."/>
            <person name="Hibbett D.S."/>
            <person name="Martin F."/>
        </authorList>
    </citation>
    <scope>NUCLEOTIDE SEQUENCE [LARGE SCALE GENOMIC DNA]</scope>
    <source>
        <strain evidence="1 2">Koide BX008</strain>
    </source>
</reference>
<dbReference type="InParanoid" id="A0A0C2TES4"/>
<proteinExistence type="predicted"/>
<dbReference type="EMBL" id="KN818243">
    <property type="protein sequence ID" value="KIL65349.1"/>
    <property type="molecule type" value="Genomic_DNA"/>
</dbReference>